<keyword evidence="6 12" id="KW-0812">Transmembrane</keyword>
<evidence type="ECO:0000313" key="13">
    <source>
        <dbReference type="EMBL" id="KHD75291.1"/>
    </source>
</evidence>
<feature type="transmembrane region" description="Helical" evidence="12">
    <location>
        <begin position="188"/>
        <end position="210"/>
    </location>
</feature>
<feature type="transmembrane region" description="Helical" evidence="12">
    <location>
        <begin position="231"/>
        <end position="250"/>
    </location>
</feature>
<feature type="transmembrane region" description="Helical" evidence="12">
    <location>
        <begin position="63"/>
        <end position="84"/>
    </location>
</feature>
<protein>
    <recommendedName>
        <fullName evidence="10">Xylose transport system permease protein XylH</fullName>
    </recommendedName>
</protein>
<organism evidence="13 14">
    <name type="scientific">Actinoplanes utahensis</name>
    <dbReference type="NCBI Taxonomy" id="1869"/>
    <lineage>
        <taxon>Bacteria</taxon>
        <taxon>Bacillati</taxon>
        <taxon>Actinomycetota</taxon>
        <taxon>Actinomycetes</taxon>
        <taxon>Micromonosporales</taxon>
        <taxon>Micromonosporaceae</taxon>
        <taxon>Actinoplanes</taxon>
    </lineage>
</organism>
<evidence type="ECO:0000256" key="4">
    <source>
        <dbReference type="ARBA" id="ARBA00022519"/>
    </source>
</evidence>
<dbReference type="OrthoDB" id="3468954at2"/>
<evidence type="ECO:0000313" key="14">
    <source>
        <dbReference type="Proteomes" id="UP000054537"/>
    </source>
</evidence>
<evidence type="ECO:0000256" key="5">
    <source>
        <dbReference type="ARBA" id="ARBA00022597"/>
    </source>
</evidence>
<comment type="subcellular location">
    <subcellularLocation>
        <location evidence="1">Cell membrane</location>
        <topology evidence="1">Multi-pass membrane protein</topology>
    </subcellularLocation>
</comment>
<dbReference type="GO" id="GO:0005886">
    <property type="term" value="C:plasma membrane"/>
    <property type="evidence" value="ECO:0007669"/>
    <property type="project" value="UniProtKB-SubCell"/>
</dbReference>
<reference evidence="13 14" key="1">
    <citation type="submission" date="2014-10" db="EMBL/GenBank/DDBJ databases">
        <title>Draft genome sequence of Actinoplanes utahensis NRRL 12052.</title>
        <authorList>
            <person name="Velasco-Bucheli B."/>
            <person name="del Cerro C."/>
            <person name="Hormigo D."/>
            <person name="Garcia J.L."/>
            <person name="Acebal C."/>
            <person name="Arroyo M."/>
            <person name="de la Mata I."/>
        </authorList>
    </citation>
    <scope>NUCLEOTIDE SEQUENCE [LARGE SCALE GENOMIC DNA]</scope>
    <source>
        <strain evidence="13 14">NRRL 12052</strain>
    </source>
</reference>
<accession>A0A0A6UIQ9</accession>
<keyword evidence="4" id="KW-0997">Cell inner membrane</keyword>
<dbReference type="Pfam" id="PF02653">
    <property type="entry name" value="BPD_transp_2"/>
    <property type="match status" value="1"/>
</dbReference>
<feature type="transmembrane region" description="Helical" evidence="12">
    <location>
        <begin position="303"/>
        <end position="321"/>
    </location>
</feature>
<sequence length="409" mass="42101">MSAPTTLEQPTAQPEPSKKNNGGSLKAYLGQNIQQYGMIAALLVIVAIFQVTTDGLMLNPDNIAALIQQNAYVFILTIGMVMVIVAGHIDLSVGSVVAFVGGICAVLITDFELSWPLAVALSVLVGGLVGCWQGFWVAYAGIPAFIVTLGGMLLFRGLAIVILDQTIAGLPGGFNDISNGSLPAALGYIGNLDGITVFIGVFAFVGLALAQIRARGELKKLDLHTEPFAAFIGKLVLSALAIGAITYLLASSAAGTPIVLIIVGVLVLIYTFLMNNTIFGRHIYAMGGNLPAAMLSGVKTKRVNFLIFVNMGLLAGVAAVVTTSRAGAGIAAAGTNYELDAIAAAFIGGTSVNGGIGKITGAIIGALIMGVLNMGLSIMGTDPAYQQVIKGLVLIAAVALDILNKRRGK</sequence>
<dbReference type="PANTHER" id="PTHR32196">
    <property type="entry name" value="ABC TRANSPORTER PERMEASE PROTEIN YPHD-RELATED-RELATED"/>
    <property type="match status" value="1"/>
</dbReference>
<evidence type="ECO:0000256" key="8">
    <source>
        <dbReference type="ARBA" id="ARBA00023136"/>
    </source>
</evidence>
<evidence type="ECO:0000256" key="6">
    <source>
        <dbReference type="ARBA" id="ARBA00022692"/>
    </source>
</evidence>
<evidence type="ECO:0000256" key="12">
    <source>
        <dbReference type="SAM" id="Phobius"/>
    </source>
</evidence>
<gene>
    <name evidence="13" type="ORF">MB27_23815</name>
</gene>
<dbReference type="CDD" id="cd06579">
    <property type="entry name" value="TM_PBP1_transp_AraH_like"/>
    <property type="match status" value="1"/>
</dbReference>
<keyword evidence="5" id="KW-0762">Sugar transport</keyword>
<dbReference type="PANTHER" id="PTHR32196:SF32">
    <property type="entry name" value="XYLOSE TRANSPORT SYSTEM PERMEASE PROTEIN XYLH"/>
    <property type="match status" value="1"/>
</dbReference>
<keyword evidence="7 12" id="KW-1133">Transmembrane helix</keyword>
<feature type="transmembrane region" description="Helical" evidence="12">
    <location>
        <begin position="115"/>
        <end position="137"/>
    </location>
</feature>
<name>A0A0A6UIQ9_ACTUT</name>
<feature type="transmembrane region" description="Helical" evidence="12">
    <location>
        <begin position="91"/>
        <end position="109"/>
    </location>
</feature>
<comment type="function">
    <text evidence="9">Part of the binding-protein-dependent transport system for D-xylose. Probably responsible for the translocation of the substrate across the membrane.</text>
</comment>
<dbReference type="InterPro" id="IPR001851">
    <property type="entry name" value="ABC_transp_permease"/>
</dbReference>
<keyword evidence="14" id="KW-1185">Reference proteome</keyword>
<dbReference type="NCBIfam" id="NF040906">
    <property type="entry name" value="GguB"/>
    <property type="match status" value="1"/>
</dbReference>
<keyword evidence="8 12" id="KW-0472">Membrane</keyword>
<feature type="transmembrane region" description="Helical" evidence="12">
    <location>
        <begin position="359"/>
        <end position="378"/>
    </location>
</feature>
<dbReference type="RefSeq" id="WP_043527798.1">
    <property type="nucleotide sequence ID" value="NZ_BAABKU010000004.1"/>
</dbReference>
<comment type="caution">
    <text evidence="13">The sequence shown here is derived from an EMBL/GenBank/DDBJ whole genome shotgun (WGS) entry which is preliminary data.</text>
</comment>
<feature type="region of interest" description="Disordered" evidence="11">
    <location>
        <begin position="1"/>
        <end position="22"/>
    </location>
</feature>
<evidence type="ECO:0000256" key="9">
    <source>
        <dbReference type="ARBA" id="ARBA00035611"/>
    </source>
</evidence>
<dbReference type="EMBL" id="JRTT01000029">
    <property type="protein sequence ID" value="KHD75291.1"/>
    <property type="molecule type" value="Genomic_DNA"/>
</dbReference>
<proteinExistence type="predicted"/>
<evidence type="ECO:0000256" key="7">
    <source>
        <dbReference type="ARBA" id="ARBA00022989"/>
    </source>
</evidence>
<keyword evidence="3" id="KW-1003">Cell membrane</keyword>
<dbReference type="STRING" id="1869.MB27_23815"/>
<evidence type="ECO:0000256" key="1">
    <source>
        <dbReference type="ARBA" id="ARBA00004651"/>
    </source>
</evidence>
<evidence type="ECO:0000256" key="11">
    <source>
        <dbReference type="SAM" id="MobiDB-lite"/>
    </source>
</evidence>
<dbReference type="Proteomes" id="UP000054537">
    <property type="component" value="Unassembled WGS sequence"/>
</dbReference>
<evidence type="ECO:0000256" key="10">
    <source>
        <dbReference type="ARBA" id="ARBA00035686"/>
    </source>
</evidence>
<keyword evidence="2" id="KW-0813">Transport</keyword>
<feature type="transmembrane region" description="Helical" evidence="12">
    <location>
        <begin position="144"/>
        <end position="168"/>
    </location>
</feature>
<feature type="transmembrane region" description="Helical" evidence="12">
    <location>
        <begin position="256"/>
        <end position="273"/>
    </location>
</feature>
<evidence type="ECO:0000256" key="2">
    <source>
        <dbReference type="ARBA" id="ARBA00022448"/>
    </source>
</evidence>
<dbReference type="AlphaFoldDB" id="A0A0A6UIQ9"/>
<evidence type="ECO:0000256" key="3">
    <source>
        <dbReference type="ARBA" id="ARBA00022475"/>
    </source>
</evidence>
<dbReference type="eggNOG" id="COG4214">
    <property type="taxonomic scope" value="Bacteria"/>
</dbReference>
<feature type="transmembrane region" description="Helical" evidence="12">
    <location>
        <begin position="33"/>
        <end position="51"/>
    </location>
</feature>
<dbReference type="GO" id="GO:0022857">
    <property type="term" value="F:transmembrane transporter activity"/>
    <property type="evidence" value="ECO:0007669"/>
    <property type="project" value="InterPro"/>
</dbReference>